<feature type="region of interest" description="Disordered" evidence="5">
    <location>
        <begin position="1"/>
        <end position="34"/>
    </location>
</feature>
<evidence type="ECO:0000256" key="1">
    <source>
        <dbReference type="ARBA" id="ARBA00004141"/>
    </source>
</evidence>
<dbReference type="PANTHER" id="PTHR22550">
    <property type="entry name" value="SPORE GERMINATION PROTEIN"/>
    <property type="match status" value="1"/>
</dbReference>
<organism evidence="7 8">
    <name type="scientific">Pontibacillus litoralis JSM 072002</name>
    <dbReference type="NCBI Taxonomy" id="1385512"/>
    <lineage>
        <taxon>Bacteria</taxon>
        <taxon>Bacillati</taxon>
        <taxon>Bacillota</taxon>
        <taxon>Bacilli</taxon>
        <taxon>Bacillales</taxon>
        <taxon>Bacillaceae</taxon>
        <taxon>Pontibacillus</taxon>
    </lineage>
</organism>
<keyword evidence="3 4" id="KW-0472">Membrane</keyword>
<evidence type="ECO:0000256" key="2">
    <source>
        <dbReference type="ARBA" id="ARBA00005278"/>
    </source>
</evidence>
<comment type="subcellular location">
    <subcellularLocation>
        <location evidence="4">Cell membrane</location>
    </subcellularLocation>
    <subcellularLocation>
        <location evidence="1">Membrane</location>
        <topology evidence="1">Multi-pass membrane protein</topology>
    </subcellularLocation>
</comment>
<dbReference type="AlphaFoldDB" id="A0A0A5G230"/>
<sequence>MKKMKVKKIEDLKKRRKKNKDSSASVDKSKTTPLHHKLEQNVDELKQSIGASNDVVIKQFYIGKSKEKKCALVFIDGLVDKTSIQEFILESMMVDYTEEEKDKEKKSIQQQDFSSSNMIEQLKQQLLPVSEVEELADLQTLYDHVFSGDTILLLDESPSGLIIGTREWKQRAVMEPSSQMVVRGPRDGFTETLRTNTMLIRRRIKDKNLRLESHSIGKVTKTDVTMMYLEGIVNDGVVKEVRERLKRIDTDAILESGYIEEFIQDEAYTPFPTVYNSERPDTIAAGILEGRVAILVDGTPFVLLVPALFVQFFQSSEDYYHRTDIVIAVRLLRYFAFFLSLLTPSIYIAVTTFHHEMLPTPLLISLAAQREGVPFPAFIEALLMVGAFEILHEAGIRMPRAVGSAISIVGALVLGEAAVQAGLVSAVMVIVVALTAISSFVSPSFNMGISVRLIRVFLMILASIFGLFGIILGLIVMVLHLCSLRSFGIPYMSPLAPLNASNQKDAILRLPHWSLLTRPHLISQKNVVREQTVKKGKPKPPTKNREEGGSKS</sequence>
<dbReference type="GO" id="GO:0005886">
    <property type="term" value="C:plasma membrane"/>
    <property type="evidence" value="ECO:0007669"/>
    <property type="project" value="UniProtKB-SubCell"/>
</dbReference>
<evidence type="ECO:0000313" key="8">
    <source>
        <dbReference type="Proteomes" id="UP000030401"/>
    </source>
</evidence>
<feature type="transmembrane region" description="Helical" evidence="6">
    <location>
        <begin position="421"/>
        <end position="441"/>
    </location>
</feature>
<feature type="transmembrane region" description="Helical" evidence="6">
    <location>
        <begin position="398"/>
        <end position="415"/>
    </location>
</feature>
<dbReference type="Proteomes" id="UP000030401">
    <property type="component" value="Unassembled WGS sequence"/>
</dbReference>
<evidence type="ECO:0000256" key="3">
    <source>
        <dbReference type="ARBA" id="ARBA00023136"/>
    </source>
</evidence>
<evidence type="ECO:0000313" key="7">
    <source>
        <dbReference type="EMBL" id="KGX85130.1"/>
    </source>
</evidence>
<dbReference type="GO" id="GO:0009847">
    <property type="term" value="P:spore germination"/>
    <property type="evidence" value="ECO:0007669"/>
    <property type="project" value="UniProtKB-UniRule"/>
</dbReference>
<comment type="similarity">
    <text evidence="2 4">Belongs to the GerABKA family.</text>
</comment>
<name>A0A0A5G230_9BACI</name>
<proteinExistence type="inferred from homology"/>
<accession>A0A0A5G230</accession>
<keyword evidence="6" id="KW-0812">Transmembrane</keyword>
<evidence type="ECO:0000256" key="4">
    <source>
        <dbReference type="PIRNR" id="PIRNR005690"/>
    </source>
</evidence>
<evidence type="ECO:0000256" key="5">
    <source>
        <dbReference type="SAM" id="MobiDB-lite"/>
    </source>
</evidence>
<evidence type="ECO:0000256" key="6">
    <source>
        <dbReference type="SAM" id="Phobius"/>
    </source>
</evidence>
<comment type="caution">
    <text evidence="7">The sequence shown here is derived from an EMBL/GenBank/DDBJ whole genome shotgun (WGS) entry which is preliminary data.</text>
</comment>
<keyword evidence="8" id="KW-1185">Reference proteome</keyword>
<reference evidence="7 8" key="1">
    <citation type="submission" date="2013-08" db="EMBL/GenBank/DDBJ databases">
        <authorList>
            <person name="Huang J."/>
            <person name="Wang G."/>
        </authorList>
    </citation>
    <scope>NUCLEOTIDE SEQUENCE [LARGE SCALE GENOMIC DNA]</scope>
    <source>
        <strain evidence="7 8">JSM 072002</strain>
    </source>
</reference>
<protein>
    <submittedName>
        <fullName evidence="7">Spore germination protein KA</fullName>
    </submittedName>
</protein>
<dbReference type="InterPro" id="IPR004995">
    <property type="entry name" value="Spore_Ger"/>
</dbReference>
<dbReference type="PANTHER" id="PTHR22550:SF5">
    <property type="entry name" value="LEUCINE ZIPPER PROTEIN 4"/>
    <property type="match status" value="1"/>
</dbReference>
<dbReference type="EMBL" id="AVPG01000026">
    <property type="protein sequence ID" value="KGX85130.1"/>
    <property type="molecule type" value="Genomic_DNA"/>
</dbReference>
<feature type="transmembrane region" description="Helical" evidence="6">
    <location>
        <begin position="331"/>
        <end position="353"/>
    </location>
</feature>
<gene>
    <name evidence="7" type="ORF">N784_10105</name>
</gene>
<feature type="transmembrane region" description="Helical" evidence="6">
    <location>
        <begin position="373"/>
        <end position="391"/>
    </location>
</feature>
<dbReference type="STRING" id="1385512.N784_10105"/>
<feature type="compositionally biased region" description="Basic and acidic residues" evidence="5">
    <location>
        <begin position="543"/>
        <end position="552"/>
    </location>
</feature>
<keyword evidence="6" id="KW-1133">Transmembrane helix</keyword>
<dbReference type="eggNOG" id="COG0697">
    <property type="taxonomic scope" value="Bacteria"/>
</dbReference>
<dbReference type="PIRSF" id="PIRSF005690">
    <property type="entry name" value="GerBA"/>
    <property type="match status" value="1"/>
</dbReference>
<feature type="region of interest" description="Disordered" evidence="5">
    <location>
        <begin position="529"/>
        <end position="552"/>
    </location>
</feature>
<dbReference type="Pfam" id="PF03323">
    <property type="entry name" value="GerA"/>
    <property type="match status" value="1"/>
</dbReference>
<feature type="transmembrane region" description="Helical" evidence="6">
    <location>
        <begin position="453"/>
        <end position="479"/>
    </location>
</feature>
<dbReference type="InterPro" id="IPR050768">
    <property type="entry name" value="UPF0353/GerABKA_families"/>
</dbReference>